<evidence type="ECO:0000313" key="3">
    <source>
        <dbReference type="EMBL" id="QEK50955.1"/>
    </source>
</evidence>
<accession>A0A5C0VE53</accession>
<sequence length="197" mass="21652">MKLNINKLTKTAYMACVMLFTFIYLPTTSAQNTYKIGTGSQIKVIGTSNIHDWDMTAVNFAFDANFTVKGTDVQDVSALSFVLPVKNLKGKEDLLNSRAHKALKEEQFDKISFKLTDAVVVPQQNIIKATGNLTISGVTKKVLIQTTYTVGADESITCKGSKAIKMSEYNIKAPSFMMGALKVADEVTIDILLKLKK</sequence>
<evidence type="ECO:0000256" key="1">
    <source>
        <dbReference type="SAM" id="SignalP"/>
    </source>
</evidence>
<dbReference type="AlphaFoldDB" id="A0A5C0VE53"/>
<dbReference type="PANTHER" id="PTHR34406">
    <property type="entry name" value="PROTEIN YCEI"/>
    <property type="match status" value="1"/>
</dbReference>
<dbReference type="InterPro" id="IPR007372">
    <property type="entry name" value="Lipid/polyisoprenoid-bd_YceI"/>
</dbReference>
<keyword evidence="4" id="KW-1185">Reference proteome</keyword>
<evidence type="ECO:0000259" key="2">
    <source>
        <dbReference type="SMART" id="SM00867"/>
    </source>
</evidence>
<organism evidence="3 4">
    <name type="scientific">Pedobacter aquae</name>
    <dbReference type="NCBI Taxonomy" id="2605747"/>
    <lineage>
        <taxon>Bacteria</taxon>
        <taxon>Pseudomonadati</taxon>
        <taxon>Bacteroidota</taxon>
        <taxon>Sphingobacteriia</taxon>
        <taxon>Sphingobacteriales</taxon>
        <taxon>Sphingobacteriaceae</taxon>
        <taxon>Pedobacter</taxon>
    </lineage>
</organism>
<dbReference type="EMBL" id="CP043329">
    <property type="protein sequence ID" value="QEK50955.1"/>
    <property type="molecule type" value="Genomic_DNA"/>
</dbReference>
<evidence type="ECO:0000313" key="4">
    <source>
        <dbReference type="Proteomes" id="UP000323653"/>
    </source>
</evidence>
<dbReference type="SUPFAM" id="SSF101874">
    <property type="entry name" value="YceI-like"/>
    <property type="match status" value="1"/>
</dbReference>
<feature type="domain" description="Lipid/polyisoprenoid-binding YceI-like" evidence="2">
    <location>
        <begin position="33"/>
        <end position="196"/>
    </location>
</feature>
<dbReference type="Pfam" id="PF04264">
    <property type="entry name" value="YceI"/>
    <property type="match status" value="1"/>
</dbReference>
<reference evidence="3 4" key="1">
    <citation type="submission" date="2019-08" db="EMBL/GenBank/DDBJ databases">
        <title>Pedobacter sp. nov., isolated from Han river, South Korea.</title>
        <authorList>
            <person name="Lee D.-H."/>
            <person name="Kim Y.-S."/>
            <person name="Hwang E.-M."/>
            <person name="Le Tran T.C."/>
            <person name="Cha C.-J."/>
        </authorList>
    </citation>
    <scope>NUCLEOTIDE SEQUENCE [LARGE SCALE GENOMIC DNA]</scope>
    <source>
        <strain evidence="3 4">CJ43</strain>
    </source>
</reference>
<keyword evidence="1" id="KW-0732">Signal</keyword>
<dbReference type="SMART" id="SM00867">
    <property type="entry name" value="YceI"/>
    <property type="match status" value="1"/>
</dbReference>
<feature type="signal peptide" evidence="1">
    <location>
        <begin position="1"/>
        <end position="30"/>
    </location>
</feature>
<proteinExistence type="predicted"/>
<dbReference type="KEGG" id="pej:FYC62_04145"/>
<name>A0A5C0VE53_9SPHI</name>
<gene>
    <name evidence="3" type="ORF">FYC62_04145</name>
</gene>
<dbReference type="InterPro" id="IPR036761">
    <property type="entry name" value="TTHA0802/YceI-like_sf"/>
</dbReference>
<dbReference type="Proteomes" id="UP000323653">
    <property type="component" value="Chromosome"/>
</dbReference>
<protein>
    <submittedName>
        <fullName evidence="3">YceI family protein</fullName>
    </submittedName>
</protein>
<dbReference type="PANTHER" id="PTHR34406:SF1">
    <property type="entry name" value="PROTEIN YCEI"/>
    <property type="match status" value="1"/>
</dbReference>
<feature type="chain" id="PRO_5022920458" evidence="1">
    <location>
        <begin position="31"/>
        <end position="197"/>
    </location>
</feature>
<dbReference type="RefSeq" id="WP_039454452.1">
    <property type="nucleotide sequence ID" value="NZ_CP043329.1"/>
</dbReference>
<dbReference type="Gene3D" id="2.40.128.110">
    <property type="entry name" value="Lipid/polyisoprenoid-binding, YceI-like"/>
    <property type="match status" value="1"/>
</dbReference>